<name>A0AAV1QI73_SCOSC</name>
<comment type="caution">
    <text evidence="1">The sequence shown here is derived from an EMBL/GenBank/DDBJ whole genome shotgun (WGS) entry which is preliminary data.</text>
</comment>
<feature type="non-terminal residue" evidence="1">
    <location>
        <position position="1"/>
    </location>
</feature>
<feature type="non-terminal residue" evidence="1">
    <location>
        <position position="53"/>
    </location>
</feature>
<accession>A0AAV1QI73</accession>
<gene>
    <name evidence="1" type="ORF">FSCOSCO3_A036492</name>
</gene>
<organism evidence="1 2">
    <name type="scientific">Scomber scombrus</name>
    <name type="common">Atlantic mackerel</name>
    <name type="synonym">Scomber vernalis</name>
    <dbReference type="NCBI Taxonomy" id="13677"/>
    <lineage>
        <taxon>Eukaryota</taxon>
        <taxon>Metazoa</taxon>
        <taxon>Chordata</taxon>
        <taxon>Craniata</taxon>
        <taxon>Vertebrata</taxon>
        <taxon>Euteleostomi</taxon>
        <taxon>Actinopterygii</taxon>
        <taxon>Neopterygii</taxon>
        <taxon>Teleostei</taxon>
        <taxon>Neoteleostei</taxon>
        <taxon>Acanthomorphata</taxon>
        <taxon>Pelagiaria</taxon>
        <taxon>Scombriformes</taxon>
        <taxon>Scombridae</taxon>
        <taxon>Scomber</taxon>
    </lineage>
</organism>
<proteinExistence type="predicted"/>
<evidence type="ECO:0000313" key="2">
    <source>
        <dbReference type="Proteomes" id="UP001314229"/>
    </source>
</evidence>
<dbReference type="EMBL" id="CAWUFR010001242">
    <property type="protein sequence ID" value="CAK6983233.1"/>
    <property type="molecule type" value="Genomic_DNA"/>
</dbReference>
<dbReference type="AlphaFoldDB" id="A0AAV1QI73"/>
<sequence length="53" mass="6115">RLHTLQLLETTDLEVIADSICCDPASKECMYDECPKCRSNVYHLNHDYDDEAP</sequence>
<evidence type="ECO:0000313" key="1">
    <source>
        <dbReference type="EMBL" id="CAK6983233.1"/>
    </source>
</evidence>
<keyword evidence="1" id="KW-0675">Receptor</keyword>
<dbReference type="Proteomes" id="UP001314229">
    <property type="component" value="Unassembled WGS sequence"/>
</dbReference>
<keyword evidence="2" id="KW-1185">Reference proteome</keyword>
<protein>
    <submittedName>
        <fullName evidence="1">Netrin receptor DCC</fullName>
    </submittedName>
</protein>
<reference evidence="1 2" key="1">
    <citation type="submission" date="2024-01" db="EMBL/GenBank/DDBJ databases">
        <authorList>
            <person name="Alioto T."/>
            <person name="Alioto T."/>
            <person name="Gomez Garrido J."/>
        </authorList>
    </citation>
    <scope>NUCLEOTIDE SEQUENCE [LARGE SCALE GENOMIC DNA]</scope>
</reference>